<dbReference type="GO" id="GO:0071949">
    <property type="term" value="F:FAD binding"/>
    <property type="evidence" value="ECO:0007669"/>
    <property type="project" value="InterPro"/>
</dbReference>
<name>A0A5B2XVK8_9PSEU</name>
<evidence type="ECO:0000256" key="2">
    <source>
        <dbReference type="ARBA" id="ARBA00022827"/>
    </source>
</evidence>
<feature type="domain" description="FAD-binding" evidence="5">
    <location>
        <begin position="1"/>
        <end position="335"/>
    </location>
</feature>
<dbReference type="InterPro" id="IPR002938">
    <property type="entry name" value="FAD-bd"/>
</dbReference>
<dbReference type="InterPro" id="IPR036188">
    <property type="entry name" value="FAD/NAD-bd_sf"/>
</dbReference>
<dbReference type="OrthoDB" id="3322136at2"/>
<sequence>MIIGAGVGGLCLAQGLVRAGIDVRIYERESGVNSRYQGFRIGIGGAGLDALRECLPQRLHAVLDASTGEISGERRIVDEQLNLVTQLEPGYGGMATDRHVLRHLLLAGLTDRISFGKAFTAYEELADGTVRATFADGSTATGDLLVGADGVGSPVRRQLLPDAEIVDVPGSGVLGRTELTERFAALVPGFGTIVKGPGVTMLLGKMAFRRPPHLAAADLAPEVVLPRTTSYLRWSMSLPAGATPADWTVAHEQVCDLVEGWHPDLVELVRQADATNSSPLTIRYAKPVAHWGTRTVTLLGDAVHVMPPSSGKGANTAFRDAALLCRRLIEVDRGAERLLPAVQAYELAMLDHGFAAVADSVASLSTFATR</sequence>
<evidence type="ECO:0000313" key="7">
    <source>
        <dbReference type="Proteomes" id="UP000323454"/>
    </source>
</evidence>
<keyword evidence="7" id="KW-1185">Reference proteome</keyword>
<dbReference type="AlphaFoldDB" id="A0A5B2XVK8"/>
<dbReference type="EMBL" id="VUOB01000001">
    <property type="protein sequence ID" value="KAA2267205.1"/>
    <property type="molecule type" value="Genomic_DNA"/>
</dbReference>
<evidence type="ECO:0000259" key="5">
    <source>
        <dbReference type="Pfam" id="PF01494"/>
    </source>
</evidence>
<dbReference type="Gene3D" id="3.50.50.60">
    <property type="entry name" value="FAD/NAD(P)-binding domain"/>
    <property type="match status" value="1"/>
</dbReference>
<dbReference type="PANTHER" id="PTHR47178">
    <property type="entry name" value="MONOOXYGENASE, FAD-BINDING"/>
    <property type="match status" value="1"/>
</dbReference>
<reference evidence="6 7" key="2">
    <citation type="submission" date="2019-09" db="EMBL/GenBank/DDBJ databases">
        <authorList>
            <person name="Jin C."/>
        </authorList>
    </citation>
    <scope>NUCLEOTIDE SEQUENCE [LARGE SCALE GENOMIC DNA]</scope>
    <source>
        <strain evidence="6 7">AN110305</strain>
    </source>
</reference>
<comment type="caution">
    <text evidence="6">The sequence shown here is derived from an EMBL/GenBank/DDBJ whole genome shotgun (WGS) entry which is preliminary data.</text>
</comment>
<organism evidence="6 7">
    <name type="scientific">Solihabitans fulvus</name>
    <dbReference type="NCBI Taxonomy" id="1892852"/>
    <lineage>
        <taxon>Bacteria</taxon>
        <taxon>Bacillati</taxon>
        <taxon>Actinomycetota</taxon>
        <taxon>Actinomycetes</taxon>
        <taxon>Pseudonocardiales</taxon>
        <taxon>Pseudonocardiaceae</taxon>
        <taxon>Solihabitans</taxon>
    </lineage>
</organism>
<proteinExistence type="predicted"/>
<evidence type="ECO:0000256" key="1">
    <source>
        <dbReference type="ARBA" id="ARBA00022630"/>
    </source>
</evidence>
<dbReference type="SUPFAM" id="SSF51905">
    <property type="entry name" value="FAD/NAD(P)-binding domain"/>
    <property type="match status" value="1"/>
</dbReference>
<reference evidence="6 7" key="1">
    <citation type="submission" date="2019-09" db="EMBL/GenBank/DDBJ databases">
        <title>Goodfellowia gen. nov., a new genus of the Pseudonocardineae related to Actinoalloteichus, containing Goodfellowia coeruleoviolacea gen. nov., comb. nov. gen. nov., comb. nov.</title>
        <authorList>
            <person name="Labeda D."/>
        </authorList>
    </citation>
    <scope>NUCLEOTIDE SEQUENCE [LARGE SCALE GENOMIC DNA]</scope>
    <source>
        <strain evidence="6 7">AN110305</strain>
    </source>
</reference>
<accession>A0A5B2XVK8</accession>
<dbReference type="PRINTS" id="PR00420">
    <property type="entry name" value="RNGMNOXGNASE"/>
</dbReference>
<protein>
    <submittedName>
        <fullName evidence="6">FAD-dependent monooxygenase</fullName>
    </submittedName>
</protein>
<evidence type="ECO:0000313" key="6">
    <source>
        <dbReference type="EMBL" id="KAA2267205.1"/>
    </source>
</evidence>
<keyword evidence="4 6" id="KW-0503">Monooxygenase</keyword>
<dbReference type="Pfam" id="PF01494">
    <property type="entry name" value="FAD_binding_3"/>
    <property type="match status" value="1"/>
</dbReference>
<evidence type="ECO:0000256" key="3">
    <source>
        <dbReference type="ARBA" id="ARBA00023002"/>
    </source>
</evidence>
<keyword evidence="3" id="KW-0560">Oxidoreductase</keyword>
<evidence type="ECO:0000256" key="4">
    <source>
        <dbReference type="ARBA" id="ARBA00023033"/>
    </source>
</evidence>
<keyword evidence="2" id="KW-0274">FAD</keyword>
<dbReference type="Proteomes" id="UP000323454">
    <property type="component" value="Unassembled WGS sequence"/>
</dbReference>
<keyword evidence="1" id="KW-0285">Flavoprotein</keyword>
<dbReference type="GO" id="GO:0004497">
    <property type="term" value="F:monooxygenase activity"/>
    <property type="evidence" value="ECO:0007669"/>
    <property type="project" value="UniProtKB-KW"/>
</dbReference>
<dbReference type="PANTHER" id="PTHR47178:SF5">
    <property type="entry name" value="FAD-BINDING DOMAIN-CONTAINING PROTEIN"/>
    <property type="match status" value="1"/>
</dbReference>
<gene>
    <name evidence="6" type="ORF">F0L68_00580</name>
</gene>